<evidence type="ECO:0000313" key="2">
    <source>
        <dbReference type="EMBL" id="KAK4884850.1"/>
    </source>
</evidence>
<organism evidence="2 3">
    <name type="scientific">Aquatica leii</name>
    <dbReference type="NCBI Taxonomy" id="1421715"/>
    <lineage>
        <taxon>Eukaryota</taxon>
        <taxon>Metazoa</taxon>
        <taxon>Ecdysozoa</taxon>
        <taxon>Arthropoda</taxon>
        <taxon>Hexapoda</taxon>
        <taxon>Insecta</taxon>
        <taxon>Pterygota</taxon>
        <taxon>Neoptera</taxon>
        <taxon>Endopterygota</taxon>
        <taxon>Coleoptera</taxon>
        <taxon>Polyphaga</taxon>
        <taxon>Elateriformia</taxon>
        <taxon>Elateroidea</taxon>
        <taxon>Lampyridae</taxon>
        <taxon>Luciolinae</taxon>
        <taxon>Aquatica</taxon>
    </lineage>
</organism>
<reference evidence="3" key="1">
    <citation type="submission" date="2023-01" db="EMBL/GenBank/DDBJ databases">
        <title>Key to firefly adult light organ development and bioluminescence: homeobox transcription factors regulate luciferase expression and transportation to peroxisome.</title>
        <authorList>
            <person name="Fu X."/>
        </authorList>
    </citation>
    <scope>NUCLEOTIDE SEQUENCE [LARGE SCALE GENOMIC DNA]</scope>
</reference>
<dbReference type="EMBL" id="JARPUR010000001">
    <property type="protein sequence ID" value="KAK4884850.1"/>
    <property type="molecule type" value="Genomic_DNA"/>
</dbReference>
<feature type="region of interest" description="Disordered" evidence="1">
    <location>
        <begin position="443"/>
        <end position="473"/>
    </location>
</feature>
<comment type="caution">
    <text evidence="2">The sequence shown here is derived from an EMBL/GenBank/DDBJ whole genome shotgun (WGS) entry which is preliminary data.</text>
</comment>
<name>A0AAN7SSK6_9COLE</name>
<keyword evidence="3" id="KW-1185">Reference proteome</keyword>
<proteinExistence type="predicted"/>
<dbReference type="Proteomes" id="UP001353858">
    <property type="component" value="Unassembled WGS sequence"/>
</dbReference>
<accession>A0AAN7SSK6</accession>
<feature type="compositionally biased region" description="Acidic residues" evidence="1">
    <location>
        <begin position="448"/>
        <end position="466"/>
    </location>
</feature>
<evidence type="ECO:0000313" key="3">
    <source>
        <dbReference type="Proteomes" id="UP001353858"/>
    </source>
</evidence>
<gene>
    <name evidence="2" type="ORF">RN001_001121</name>
</gene>
<sequence>MPLVLTDEVAALYSFYDHKRKKSLQDYKILIRVIIESAMLVICTTTTTTKNELQIPVWLTFLENSLYSFDDYTLIWYGDGFTTTLGSVQLTLKVDEVEAEVKVCVVRDSLQEVPILIGRNFTELPKVLMIKDDKILKFVKSDTKLIQDIEVEPSIRKIVLRVRKETTVPHDHLANVQVYCKDYKGDLFVEARVCLKEGQEYLLPNTVLRVSTDGVVAIPCINLSDGNLNFHQDTIFARAWPCVKQRNDSIPKEWYGDGFTTTLGSVQLTLKVDEVEAEVKVCVVRDSLQEVPILIGRNFTELPKVLMIKDDKILKFVKSDTKLIQDIEVEPSIRKIVLRVRKETTVPHDHLANVQVYCKDYKGDLFVEARVCLKEGQEYLLPNTVLRVSTDGVVAIPCINLSDGNLNFHQDTIFARAWPCVKQRNDSIPKEFDRMRPWIPVGGVSSGESEESSDEEGVVLSDPDEPDVSHRETRLCSSSNNLVDVFHYKVENGRQLRHCILLASGIDIKKDDLTSTMVCLRCCEIAVKLHKYRINAINNDLLLKKKCGQRYIPPVMDPNELTKAAAQIDAYVNNEFQHKDSSVLLNSATCKNYFKIKAKEKKTINKNSSNITPNIDKLVPDETIVLKNINLKSDNNSDISKAPAQVSSIPTVRVINKHNSVKKLLSIYKDIILPEEINCDDVSPLVLLDENDVNEWYANHKRIPEESNDTLRNSSVSFTVSESSNDSDTNVLHSRLRKRTNRRIIIDSDSEDEVERSRKCLRSSKTASVSLPKTNEILENTVTVPTVSSLGTTPLAQSNLNNLFTDFNKYGINFENSEPPIEICGTEESSFLIVDKNSDVICLTDEQPLNTTINADNNTYLEVKSLFENHYVFNYKPKNTAILLTQKGIVLQNMAPELKKYYIPVELEHSWIPQARVLKRNSQVTQKSNDINLWSYKDCTDIVKPTGQTVHINPVASVNHTQPNLSNLNINITEQNKSAGNVINGSVLTNIQKIQSMIITKPGPLTKKKMYTIASITPASTASSQAGSNNANVYNMISINENRSTTSSDVLSNTNNVYITRDTMPPLIPISTLPTVIPSIIPTSTNSTNGTDDSNLQVRHFLSPTLAATNKPYKTGLTQIRKILPKTDDNLADKVFKTWHQVQNPQPPKLLEQTLSQQTPTQVIGSLPHQQQTLQQQYAVVEQQSLQHTPGAIRVKSLSELVKN</sequence>
<dbReference type="AlphaFoldDB" id="A0AAN7SSK6"/>
<protein>
    <submittedName>
        <fullName evidence="2">Uncharacterized protein</fullName>
    </submittedName>
</protein>
<evidence type="ECO:0000256" key="1">
    <source>
        <dbReference type="SAM" id="MobiDB-lite"/>
    </source>
</evidence>